<accession>A0AAV0IIH5</accession>
<comment type="caution">
    <text evidence="2">The sequence shown here is derived from an EMBL/GenBank/DDBJ whole genome shotgun (WGS) entry which is preliminary data.</text>
</comment>
<dbReference type="InterPro" id="IPR011498">
    <property type="entry name" value="Kelch_2"/>
</dbReference>
<gene>
    <name evidence="2" type="ORF">LITE_LOCUS8978</name>
</gene>
<dbReference type="EMBL" id="CAMGYJ010000003">
    <property type="protein sequence ID" value="CAI0396095.1"/>
    <property type="molecule type" value="Genomic_DNA"/>
</dbReference>
<dbReference type="InterPro" id="IPR001810">
    <property type="entry name" value="F-box_dom"/>
</dbReference>
<dbReference type="InterPro" id="IPR015915">
    <property type="entry name" value="Kelch-typ_b-propeller"/>
</dbReference>
<dbReference type="Pfam" id="PF12937">
    <property type="entry name" value="F-box-like"/>
    <property type="match status" value="1"/>
</dbReference>
<sequence length="412" mass="45667">MDESPMNNLPQETLHQIFSSLTLREIVACRSVCRSFRQTLTSPSFISLLLSSKPPLSLIALRPPPHLHHHRHHHSLLLPPPPQPSFPAFDPSGRRWLRFDLSFLPFRSLHPVASAAGLVYLWASDPFPDLTASPPSNSNKSLLACNPLTRQFKVLPQLGSAWSRHGAVLVDYDNRVMVLMEPAALYLPDIAADSWVTFASNLPAKPRSPVLISSSVFALCDVGSPWRSQWKLFTCTLNLNNSVPVHEQLGVCSGSGVFSSCSSNHNNWVCLEKHEWADIFDLIKRPRLVRGDGNKLLMIGGLKSTFSLNPSCSTMLILRLDLEKLEWEEAGRMPLEMYRCFLESSKLKVFGGGDRVCFSAKRLGKIALWDDSGSGKEGEGEGAAWRWIDEVPGGGDGISRGFTYDARLTALP</sequence>
<dbReference type="PANTHER" id="PTHR47719">
    <property type="entry name" value="SKP1-INTERACTING PARTNER 15"/>
    <property type="match status" value="1"/>
</dbReference>
<dbReference type="SUPFAM" id="SSF81383">
    <property type="entry name" value="F-box domain"/>
    <property type="match status" value="1"/>
</dbReference>
<dbReference type="Pfam" id="PF07646">
    <property type="entry name" value="Kelch_2"/>
    <property type="match status" value="1"/>
</dbReference>
<dbReference type="InterPro" id="IPR036047">
    <property type="entry name" value="F-box-like_dom_sf"/>
</dbReference>
<dbReference type="PROSITE" id="PS50181">
    <property type="entry name" value="FBOX"/>
    <property type="match status" value="1"/>
</dbReference>
<dbReference type="PANTHER" id="PTHR47719:SF2">
    <property type="entry name" value="SKP1-INTERACTING PARTNER 15"/>
    <property type="match status" value="1"/>
</dbReference>
<protein>
    <recommendedName>
        <fullName evidence="1">F-box domain-containing protein</fullName>
    </recommendedName>
</protein>
<dbReference type="SMART" id="SM00256">
    <property type="entry name" value="FBOX"/>
    <property type="match status" value="1"/>
</dbReference>
<feature type="domain" description="F-box" evidence="1">
    <location>
        <begin position="3"/>
        <end position="49"/>
    </location>
</feature>
<dbReference type="Gene3D" id="2.120.10.80">
    <property type="entry name" value="Kelch-type beta propeller"/>
    <property type="match status" value="1"/>
</dbReference>
<evidence type="ECO:0000259" key="1">
    <source>
        <dbReference type="PROSITE" id="PS50181"/>
    </source>
</evidence>
<organism evidence="2 3">
    <name type="scientific">Linum tenue</name>
    <dbReference type="NCBI Taxonomy" id="586396"/>
    <lineage>
        <taxon>Eukaryota</taxon>
        <taxon>Viridiplantae</taxon>
        <taxon>Streptophyta</taxon>
        <taxon>Embryophyta</taxon>
        <taxon>Tracheophyta</taxon>
        <taxon>Spermatophyta</taxon>
        <taxon>Magnoliopsida</taxon>
        <taxon>eudicotyledons</taxon>
        <taxon>Gunneridae</taxon>
        <taxon>Pentapetalae</taxon>
        <taxon>rosids</taxon>
        <taxon>fabids</taxon>
        <taxon>Malpighiales</taxon>
        <taxon>Linaceae</taxon>
        <taxon>Linum</taxon>
    </lineage>
</organism>
<proteinExistence type="predicted"/>
<reference evidence="2" key="1">
    <citation type="submission" date="2022-08" db="EMBL/GenBank/DDBJ databases">
        <authorList>
            <person name="Gutierrez-Valencia J."/>
        </authorList>
    </citation>
    <scope>NUCLEOTIDE SEQUENCE</scope>
</reference>
<dbReference type="Gene3D" id="1.20.1280.50">
    <property type="match status" value="1"/>
</dbReference>
<name>A0AAV0IIH5_9ROSI</name>
<evidence type="ECO:0000313" key="2">
    <source>
        <dbReference type="EMBL" id="CAI0396095.1"/>
    </source>
</evidence>
<evidence type="ECO:0000313" key="3">
    <source>
        <dbReference type="Proteomes" id="UP001154282"/>
    </source>
</evidence>
<dbReference type="AlphaFoldDB" id="A0AAV0IIH5"/>
<dbReference type="Proteomes" id="UP001154282">
    <property type="component" value="Unassembled WGS sequence"/>
</dbReference>
<keyword evidence="3" id="KW-1185">Reference proteome</keyword>
<dbReference type="SUPFAM" id="SSF117281">
    <property type="entry name" value="Kelch motif"/>
    <property type="match status" value="1"/>
</dbReference>